<dbReference type="InterPro" id="IPR038609">
    <property type="entry name" value="HDA1_su2/3_sf"/>
</dbReference>
<protein>
    <submittedName>
        <fullName evidence="2">CYFA0S08e02630g1_1</fullName>
    </submittedName>
</protein>
<accession>A0A061AWW9</accession>
<dbReference type="InterPro" id="IPR021006">
    <property type="entry name" value="Hda2/3"/>
</dbReference>
<feature type="coiled-coil region" evidence="1">
    <location>
        <begin position="413"/>
        <end position="473"/>
    </location>
</feature>
<dbReference type="GO" id="GO:0070823">
    <property type="term" value="C:HDA1 complex"/>
    <property type="evidence" value="ECO:0007669"/>
    <property type="project" value="InterPro"/>
</dbReference>
<dbReference type="Pfam" id="PF11496">
    <property type="entry name" value="HDA2-3"/>
    <property type="match status" value="1"/>
</dbReference>
<sequence>MDLFKILDGTPEPPIVNLTTSQNTSGDYWLPVAMCEYQKELADQVISLHYSDILKYFETDDRDRALLDSLEVLYMNSQFVATHPYLLISHYLPKNLTAKDVPANLCDTSGKFQVLKDVIALLEDRPINIGIVARSGKTLDLIEALLLGTKTNIKRHHGNYLKDPAKSKTRELTTHIFPSDAPGFVSQGKVDLVISFDTTPRQSFLEGLKKTAKTPILRFVSANSIDHVSLYFRQHHESKTKEYLVDVTAAIVVLRDRVGVLPPDLRPIYSKNLTYLKKWFQDFENKPWPLPEMSSIRKYDSYDVEKSLLSEVHYEKPAAQQTQQSYYESKRLRGDYTTNPLRDVKFGILSVDSNYTDALTHKLIQDFNAVHDSHELQKKEFEHFNKFKSSETDYTITDEAKLLKDVDHINSRLEVANTNASTLEAKIEEAKKHIIELEAEVERLNTNSKMRRIEELKDSIVKQEAKKKSLITETEYMTKEIENATKASAESSKENEVINETLSTNRDKVESYWDSYEEAEINRTEYNDLQEKIGFLHLQIEQNLRKLQNSKVRNEKRKSPSVK</sequence>
<dbReference type="PRINTS" id="PR02093">
    <property type="entry name" value="HDA1SUBUNIT3"/>
</dbReference>
<dbReference type="OrthoDB" id="3647690at2759"/>
<organism evidence="2">
    <name type="scientific">Cyberlindnera fabianii</name>
    <name type="common">Yeast</name>
    <name type="synonym">Hansenula fabianii</name>
    <dbReference type="NCBI Taxonomy" id="36022"/>
    <lineage>
        <taxon>Eukaryota</taxon>
        <taxon>Fungi</taxon>
        <taxon>Dikarya</taxon>
        <taxon>Ascomycota</taxon>
        <taxon>Saccharomycotina</taxon>
        <taxon>Saccharomycetes</taxon>
        <taxon>Phaffomycetales</taxon>
        <taxon>Phaffomycetaceae</taxon>
        <taxon>Cyberlindnera</taxon>
    </lineage>
</organism>
<dbReference type="InterPro" id="IPR026216">
    <property type="entry name" value="HDA3"/>
</dbReference>
<dbReference type="VEuPathDB" id="FungiDB:BON22_4923"/>
<gene>
    <name evidence="2" type="ORF">CYFA0S_08e02630g</name>
</gene>
<dbReference type="Gene3D" id="3.40.50.12360">
    <property type="match status" value="1"/>
</dbReference>
<dbReference type="PhylomeDB" id="A0A061AWW9"/>
<evidence type="ECO:0000313" key="2">
    <source>
        <dbReference type="EMBL" id="CDR42014.1"/>
    </source>
</evidence>
<evidence type="ECO:0000256" key="1">
    <source>
        <dbReference type="SAM" id="Coils"/>
    </source>
</evidence>
<name>A0A061AWW9_CYBFA</name>
<keyword evidence="1" id="KW-0175">Coiled coil</keyword>
<reference evidence="2" key="1">
    <citation type="journal article" date="2014" name="Genome Announc.">
        <title>Genome sequence of the yeast Cyberlindnera fabianii (Hansenula fabianii).</title>
        <authorList>
            <person name="Freel K.C."/>
            <person name="Sarilar V."/>
            <person name="Neuveglise C."/>
            <person name="Devillers H."/>
            <person name="Friedrich A."/>
            <person name="Schacherer J."/>
        </authorList>
    </citation>
    <scope>NUCLEOTIDE SEQUENCE</scope>
    <source>
        <strain evidence="2">YJS4271</strain>
    </source>
</reference>
<dbReference type="AlphaFoldDB" id="A0A061AWW9"/>
<proteinExistence type="predicted"/>
<dbReference type="EMBL" id="LK052893">
    <property type="protein sequence ID" value="CDR42014.1"/>
    <property type="molecule type" value="Genomic_DNA"/>
</dbReference>